<feature type="compositionally biased region" description="Pro residues" evidence="1">
    <location>
        <begin position="350"/>
        <end position="369"/>
    </location>
</feature>
<organism evidence="3 4">
    <name type="scientific">Caulochytrium protostelioides</name>
    <dbReference type="NCBI Taxonomy" id="1555241"/>
    <lineage>
        <taxon>Eukaryota</taxon>
        <taxon>Fungi</taxon>
        <taxon>Fungi incertae sedis</taxon>
        <taxon>Chytridiomycota</taxon>
        <taxon>Chytridiomycota incertae sedis</taxon>
        <taxon>Chytridiomycetes</taxon>
        <taxon>Caulochytriales</taxon>
        <taxon>Caulochytriaceae</taxon>
        <taxon>Caulochytrium</taxon>
    </lineage>
</organism>
<evidence type="ECO:0000313" key="4">
    <source>
        <dbReference type="Proteomes" id="UP000274922"/>
    </source>
</evidence>
<accession>A0A4P9X760</accession>
<gene>
    <name evidence="3" type="ORF">CXG81DRAFT_26419</name>
</gene>
<keyword evidence="2" id="KW-1133">Transmembrane helix</keyword>
<dbReference type="EMBL" id="ML014194">
    <property type="protein sequence ID" value="RKP00880.1"/>
    <property type="molecule type" value="Genomic_DNA"/>
</dbReference>
<feature type="compositionally biased region" description="Basic and acidic residues" evidence="1">
    <location>
        <begin position="223"/>
        <end position="239"/>
    </location>
</feature>
<sequence>MAGERMIRVELLGWLYFYDLVRCNPPQPLCFVRRVVLGFWIGAFAFLTATITGNVTPTLVLGFLYTLLRSAGGAAAFRLHRSPSPLATSPLTHDRGGDELWYYLLIVWAGGRALPWWVRGLRDWLAVLGAFALTTAIYDPPVLPVPSGSALDTALNTVYALWLTALGFLIMRIERYKNHEIAVIHRGRPCGYMATDEQSFVALAYKAAPTVWGCLPERPAVCEHDGTHPDDPGHTDPLPRYRPPGVDIDPPENGGRPPEFPTAGFSREEYELLRQQRRVFGLDRDRGDPSSPPPPPPPPPPPLATSLQQEVLFMDDALSVASDHSSELGESIPLSRAMAQHAASPRDPSAMPPLPRPSPSPSPSPPPRESSPQGRRGGPREAAPPADTDDGATHGPLRSPHALTATPLSPPPPFTELHATSGAAGPLAADGVADGSAIGLAEGSPAPSPSLAVAAAAVPAQLSAAAGPPDV</sequence>
<feature type="compositionally biased region" description="Pro residues" evidence="1">
    <location>
        <begin position="290"/>
        <end position="303"/>
    </location>
</feature>
<keyword evidence="2" id="KW-0472">Membrane</keyword>
<keyword evidence="2" id="KW-0812">Transmembrane</keyword>
<evidence type="ECO:0000256" key="2">
    <source>
        <dbReference type="SAM" id="Phobius"/>
    </source>
</evidence>
<name>A0A4P9X760_9FUNG</name>
<evidence type="ECO:0000313" key="3">
    <source>
        <dbReference type="EMBL" id="RKP00880.1"/>
    </source>
</evidence>
<feature type="transmembrane region" description="Helical" evidence="2">
    <location>
        <begin position="100"/>
        <end position="118"/>
    </location>
</feature>
<feature type="region of interest" description="Disordered" evidence="1">
    <location>
        <begin position="282"/>
        <end position="431"/>
    </location>
</feature>
<protein>
    <submittedName>
        <fullName evidence="3">Uncharacterized protein</fullName>
    </submittedName>
</protein>
<dbReference type="AlphaFoldDB" id="A0A4P9X760"/>
<dbReference type="Proteomes" id="UP000274922">
    <property type="component" value="Unassembled WGS sequence"/>
</dbReference>
<feature type="region of interest" description="Disordered" evidence="1">
    <location>
        <begin position="223"/>
        <end position="267"/>
    </location>
</feature>
<reference evidence="4" key="1">
    <citation type="journal article" date="2018" name="Nat. Microbiol.">
        <title>Leveraging single-cell genomics to expand the fungal tree of life.</title>
        <authorList>
            <person name="Ahrendt S.R."/>
            <person name="Quandt C.A."/>
            <person name="Ciobanu D."/>
            <person name="Clum A."/>
            <person name="Salamov A."/>
            <person name="Andreopoulos B."/>
            <person name="Cheng J.F."/>
            <person name="Woyke T."/>
            <person name="Pelin A."/>
            <person name="Henrissat B."/>
            <person name="Reynolds N.K."/>
            <person name="Benny G.L."/>
            <person name="Smith M.E."/>
            <person name="James T.Y."/>
            <person name="Grigoriev I.V."/>
        </authorList>
    </citation>
    <scope>NUCLEOTIDE SEQUENCE [LARGE SCALE GENOMIC DNA]</scope>
    <source>
        <strain evidence="4">ATCC 52028</strain>
    </source>
</reference>
<evidence type="ECO:0000256" key="1">
    <source>
        <dbReference type="SAM" id="MobiDB-lite"/>
    </source>
</evidence>
<keyword evidence="4" id="KW-1185">Reference proteome</keyword>
<proteinExistence type="predicted"/>
<feature type="transmembrane region" description="Helical" evidence="2">
    <location>
        <begin position="35"/>
        <end position="53"/>
    </location>
</feature>
<feature type="transmembrane region" description="Helical" evidence="2">
    <location>
        <begin position="153"/>
        <end position="171"/>
    </location>
</feature>